<keyword evidence="2" id="KW-1185">Reference proteome</keyword>
<organism evidence="1 2">
    <name type="scientific">Galerina marginata (strain CBS 339.88)</name>
    <dbReference type="NCBI Taxonomy" id="685588"/>
    <lineage>
        <taxon>Eukaryota</taxon>
        <taxon>Fungi</taxon>
        <taxon>Dikarya</taxon>
        <taxon>Basidiomycota</taxon>
        <taxon>Agaricomycotina</taxon>
        <taxon>Agaricomycetes</taxon>
        <taxon>Agaricomycetidae</taxon>
        <taxon>Agaricales</taxon>
        <taxon>Agaricineae</taxon>
        <taxon>Strophariaceae</taxon>
        <taxon>Galerina</taxon>
    </lineage>
</organism>
<proteinExistence type="predicted"/>
<dbReference type="AlphaFoldDB" id="A0A067T2T9"/>
<protein>
    <recommendedName>
        <fullName evidence="3">F-box domain-containing protein</fullName>
    </recommendedName>
</protein>
<evidence type="ECO:0008006" key="3">
    <source>
        <dbReference type="Google" id="ProtNLM"/>
    </source>
</evidence>
<dbReference type="HOGENOM" id="CLU_688980_0_0_1"/>
<gene>
    <name evidence="1" type="ORF">GALMADRAFT_1328522</name>
</gene>
<accession>A0A067T2T9</accession>
<dbReference type="Proteomes" id="UP000027222">
    <property type="component" value="Unassembled WGS sequence"/>
</dbReference>
<dbReference type="OrthoDB" id="2745898at2759"/>
<name>A0A067T2T9_GALM3</name>
<evidence type="ECO:0000313" key="2">
    <source>
        <dbReference type="Proteomes" id="UP000027222"/>
    </source>
</evidence>
<evidence type="ECO:0000313" key="1">
    <source>
        <dbReference type="EMBL" id="KDR76652.1"/>
    </source>
</evidence>
<dbReference type="EMBL" id="KL142378">
    <property type="protein sequence ID" value="KDR76652.1"/>
    <property type="molecule type" value="Genomic_DNA"/>
</dbReference>
<sequence length="423" mass="47929">MNGVFTQLAQETLDEIVDYVHTFGFHELATCALIHPSFVPRSQLHLFSTIHIGGVRATKRRERIKEFRRILKRKPYLVQFVKELRLSVAGTSTVWLTYDKDFIPLLNLLLDLGCAPRKLVIVKANTKWAPGIYDPNVFAKQMARLTPSVQSLELGEIEGIPTSFIASCVNLDILVLRGSSFVCSEFTEDLPAEAFLLRPSIRQLIISGIDKTFPDLFFADDERQSSPILDVSELHTFKFSIGYDQKIVEMASRVMCVANKNLESLFISFNWNQFANFLGKSSYKDINLRDFKSLRNLEVEVLTPVRYVVDELAAAIETIPRGCPIESVKFHVGPHYPSRWTGLLMQEANWKRLDKAVAGILTGSGVYFGFLLSCEERLKTPATEEKINIEEAAEEWERDALDRMPRTASLTGVEVSFKLVQVD</sequence>
<reference evidence="2" key="1">
    <citation type="journal article" date="2014" name="Proc. Natl. Acad. Sci. U.S.A.">
        <title>Extensive sampling of basidiomycete genomes demonstrates inadequacy of the white-rot/brown-rot paradigm for wood decay fungi.</title>
        <authorList>
            <person name="Riley R."/>
            <person name="Salamov A.A."/>
            <person name="Brown D.W."/>
            <person name="Nagy L.G."/>
            <person name="Floudas D."/>
            <person name="Held B.W."/>
            <person name="Levasseur A."/>
            <person name="Lombard V."/>
            <person name="Morin E."/>
            <person name="Otillar R."/>
            <person name="Lindquist E.A."/>
            <person name="Sun H."/>
            <person name="LaButti K.M."/>
            <person name="Schmutz J."/>
            <person name="Jabbour D."/>
            <person name="Luo H."/>
            <person name="Baker S.E."/>
            <person name="Pisabarro A.G."/>
            <person name="Walton J.D."/>
            <person name="Blanchette R.A."/>
            <person name="Henrissat B."/>
            <person name="Martin F."/>
            <person name="Cullen D."/>
            <person name="Hibbett D.S."/>
            <person name="Grigoriev I.V."/>
        </authorList>
    </citation>
    <scope>NUCLEOTIDE SEQUENCE [LARGE SCALE GENOMIC DNA]</scope>
    <source>
        <strain evidence="2">CBS 339.88</strain>
    </source>
</reference>